<dbReference type="InterPro" id="IPR011049">
    <property type="entry name" value="Serralysin-like_metalloprot_C"/>
</dbReference>
<comment type="caution">
    <text evidence="3">The sequence shown here is derived from an EMBL/GenBank/DDBJ whole genome shotgun (WGS) entry which is preliminary data.</text>
</comment>
<feature type="domain" description="Bacterial Ig-like" evidence="2">
    <location>
        <begin position="889"/>
        <end position="978"/>
    </location>
</feature>
<accession>A0ABT8EYR5</accession>
<feature type="domain" description="Bacterial Ig-like" evidence="2">
    <location>
        <begin position="231"/>
        <end position="318"/>
    </location>
</feature>
<dbReference type="PRINTS" id="PR00313">
    <property type="entry name" value="CABNDNGRPT"/>
</dbReference>
<evidence type="ECO:0000313" key="4">
    <source>
        <dbReference type="Proteomes" id="UP001168537"/>
    </source>
</evidence>
<proteinExistence type="predicted"/>
<organism evidence="3 4">
    <name type="scientific">Nocardioides abyssi</name>
    <dbReference type="NCBI Taxonomy" id="3058370"/>
    <lineage>
        <taxon>Bacteria</taxon>
        <taxon>Bacillati</taxon>
        <taxon>Actinomycetota</taxon>
        <taxon>Actinomycetes</taxon>
        <taxon>Propionibacteriales</taxon>
        <taxon>Nocardioidaceae</taxon>
        <taxon>Nocardioides</taxon>
    </lineage>
</organism>
<feature type="region of interest" description="Disordered" evidence="1">
    <location>
        <begin position="1"/>
        <end position="20"/>
    </location>
</feature>
<feature type="region of interest" description="Disordered" evidence="1">
    <location>
        <begin position="1060"/>
        <end position="1093"/>
    </location>
</feature>
<dbReference type="Gene3D" id="2.150.10.10">
    <property type="entry name" value="Serralysin-like metalloprotease, C-terminal"/>
    <property type="match status" value="1"/>
</dbReference>
<dbReference type="SUPFAM" id="SSF51120">
    <property type="entry name" value="beta-Roll"/>
    <property type="match status" value="1"/>
</dbReference>
<feature type="domain" description="Bacterial Ig-like" evidence="2">
    <location>
        <begin position="513"/>
        <end position="597"/>
    </location>
</feature>
<name>A0ABT8EYR5_9ACTN</name>
<dbReference type="Proteomes" id="UP001168537">
    <property type="component" value="Unassembled WGS sequence"/>
</dbReference>
<dbReference type="EMBL" id="JAUHJR010000011">
    <property type="protein sequence ID" value="MDN4163330.1"/>
    <property type="molecule type" value="Genomic_DNA"/>
</dbReference>
<dbReference type="PROSITE" id="PS00330">
    <property type="entry name" value="HEMOLYSIN_CALCIUM"/>
    <property type="match status" value="2"/>
</dbReference>
<feature type="domain" description="Bacterial Ig-like" evidence="2">
    <location>
        <begin position="996"/>
        <end position="1069"/>
    </location>
</feature>
<dbReference type="InterPro" id="IPR018511">
    <property type="entry name" value="Hemolysin-typ_Ca-bd_CS"/>
</dbReference>
<dbReference type="RefSeq" id="WP_300962693.1">
    <property type="nucleotide sequence ID" value="NZ_JAUHJR010000011.1"/>
</dbReference>
<dbReference type="InterPro" id="IPR044048">
    <property type="entry name" value="Big_12"/>
</dbReference>
<evidence type="ECO:0000256" key="1">
    <source>
        <dbReference type="SAM" id="MobiDB-lite"/>
    </source>
</evidence>
<evidence type="ECO:0000259" key="2">
    <source>
        <dbReference type="Pfam" id="PF19078"/>
    </source>
</evidence>
<feature type="region of interest" description="Disordered" evidence="1">
    <location>
        <begin position="1153"/>
        <end position="1195"/>
    </location>
</feature>
<dbReference type="Pfam" id="PF19078">
    <property type="entry name" value="Big_12"/>
    <property type="match status" value="12"/>
</dbReference>
<dbReference type="PANTHER" id="PTHR34677:SF3">
    <property type="entry name" value="BACTERIAL IG-LIKE DOMAIN-CONTAINING PROTEIN"/>
    <property type="match status" value="1"/>
</dbReference>
<sequence length="1657" mass="163187">MLAATATPADGVDSTPADNTASATTRVVVAPRLSSITRTSPNPTNAASVSYLATFDTAVTGVDAGDFTLIATGTAAGTVAGVVPLSPSSYAVTVTGVTGDGTLRLDLRSGTGIISTDGVTLAGDGTGYTGGPAYTVDRTAPTVTLTAPAGPVNGPTAVGVVFSESVTGFAVSDLVVTGGTASGFSGSGTTYSLTLTPATDGPVTVAVPALAANDAAGNGNAPSAVLSRTADLTRPTVTLTAPTGPVNGPFSVDITVSETVTDLVAGDFTVTRGTLSGLTGSGTTYRIQVSPAAEGTVTLALPANTVSDAAGNGNTASTVLSRTADLTAPSVTLTAPTGPHNGTFTVDLAFSEDVDGLALGDLVVTNGTVAGLTGDGAAYTVEITPTTDGPVAIALPAGAVTDTAGNPNAASAPLTRTADLTRPTVALAAPTGPVNRAYVVTLDFSEAVSGLTLDDLVIANATASALSGSGASWTVTLTPATDGPVTVSLPAGAVTDTAGNPNTASAVLTRTADLTRPTVTLTAPAGPVKGTFTVGLDVSEDVSGLALGDLVVTNGSAADLSGDDDAYTVAITPTTDGTVTIQLAAGAVTDAAGNGNPASAVLSRTADLTRPSVTLSAPTGPHNGAFTVDLAFSEDVDGLALGDLIVTNGSKADLDGSGRSYTVEVTPAADGTVTIQLAADAVTDAAGNGNAASAVLSRAADLTKPTVTLTAPAGPVNGSFTVDLAFSEDVDGLALGDVVVTNGTVAGLTGNGAAYSVQVTPATDGPVTLALPGGAVTDTAGNPNTASAVLSRTADLTKPTVTLSAPAGPVNDTFTVDLAFSEDVSGLALGDLVVTNGTKADLDGSGRSYTVRVTPSADGAVTIALPAGAVTDIAGNGSTASAVLSRTADLTKPTVTLTAPTGPHNGTFTVGLAFSEDVDGLALGDLVVTNGTVAGLTGNGAAYTVEVTPTTDGPVTIALPAGTVTDTAGNPNTASTTLTRAADLTAPTPVLSAPTGPVNGPFDLTVTFDETVTGFTAGALEVTGATLGTVTTEPGGTTYVVTVTPDAEGDVEVRLPAGAATDAAGNPSRAATPLTRRVDTTPPTVTLTTTAGNPTSGSTITVVATFSEPVTGLVAADIGVTGGTVRSVTGADERWEIIVAFTGSQVAVRLPASAARDAAGNPSTASATVRRSRDTSQPTGAFTSPTRPETNRSPIPVTLTFSEPVSGLSASAFEVVNGRVAALRGGPSAYELDLVPTADGEVRLTLPAGRVWDAAGNGNAVVGPFVRVFESTGATTTITAPAGSPTRVADIELVVAFSRAVTGLAADTVWAGLTGASLVEVRAIDARTYVVAVRADGPGEVVLDLPRGTARTPSDNPSEPARAVVVHDPVAPTAALRRAPGQAAVSNADVVRFVLEADEPVTDLAAADVRVAGTTGAAEVEVRRTGPATFALAVRGMTRRGAVSVALPAGAVTDLAGNPQAAVASPGIDWAPDLQPRIRLVTDDLRCTGGDRTRLRVEVRGAGNVALTASTGNDRLLPSGSLSTWGSGLVRTLAVDPADARSGSANIVLLATSPAGRDRLVVRLQVGSADDVLVGTSGPDVLVGRGGDDVLRGTGGPDLLCGGAGADRLLGGGGHDTLDPGDGGWTLRGGAGADVFWVRPGVRVLDHDALEGDRRLR</sequence>
<feature type="domain" description="Bacterial Ig-like" evidence="2">
    <location>
        <begin position="419"/>
        <end position="505"/>
    </location>
</feature>
<feature type="domain" description="Bacterial Ig-like" evidence="2">
    <location>
        <begin position="1079"/>
        <end position="1166"/>
    </location>
</feature>
<dbReference type="InterPro" id="IPR001343">
    <property type="entry name" value="Hemolysn_Ca-bd"/>
</dbReference>
<feature type="domain" description="Bacterial Ig-like" evidence="2">
    <location>
        <begin position="607"/>
        <end position="693"/>
    </location>
</feature>
<feature type="domain" description="Bacterial Ig-like" evidence="2">
    <location>
        <begin position="795"/>
        <end position="881"/>
    </location>
</feature>
<reference evidence="3" key="1">
    <citation type="submission" date="2023-06" db="EMBL/GenBank/DDBJ databases">
        <title>Draft genome sequence of Nocardioides sp. SOB72.</title>
        <authorList>
            <person name="Zhang G."/>
        </authorList>
    </citation>
    <scope>NUCLEOTIDE SEQUENCE</scope>
    <source>
        <strain evidence="3">SOB72</strain>
    </source>
</reference>
<feature type="domain" description="Bacterial Ig-like" evidence="2">
    <location>
        <begin position="325"/>
        <end position="411"/>
    </location>
</feature>
<keyword evidence="4" id="KW-1185">Reference proteome</keyword>
<feature type="domain" description="Bacterial Ig-like" evidence="2">
    <location>
        <begin position="701"/>
        <end position="787"/>
    </location>
</feature>
<protein>
    <submittedName>
        <fullName evidence="3">Ig-like domain-containing protein</fullName>
    </submittedName>
</protein>
<feature type="compositionally biased region" description="Polar residues" evidence="1">
    <location>
        <begin position="1161"/>
        <end position="1195"/>
    </location>
</feature>
<dbReference type="Pfam" id="PF00353">
    <property type="entry name" value="HemolysinCabind"/>
    <property type="match status" value="1"/>
</dbReference>
<gene>
    <name evidence="3" type="ORF">QWY29_18305</name>
</gene>
<evidence type="ECO:0000313" key="3">
    <source>
        <dbReference type="EMBL" id="MDN4163330.1"/>
    </source>
</evidence>
<feature type="domain" description="Bacterial Ig-like" evidence="2">
    <location>
        <begin position="137"/>
        <end position="221"/>
    </location>
</feature>
<dbReference type="PANTHER" id="PTHR34677">
    <property type="match status" value="1"/>
</dbReference>
<feature type="compositionally biased region" description="Low complexity" evidence="1">
    <location>
        <begin position="1072"/>
        <end position="1090"/>
    </location>
</feature>
<feature type="domain" description="Bacterial Ig-like" evidence="2">
    <location>
        <begin position="1174"/>
        <end position="1260"/>
    </location>
</feature>